<evidence type="ECO:0000256" key="8">
    <source>
        <dbReference type="SAM" id="Phobius"/>
    </source>
</evidence>
<accession>A0A369JQF3</accession>
<keyword evidence="5 6" id="KW-0472">Membrane</keyword>
<evidence type="ECO:0000256" key="6">
    <source>
        <dbReference type="PROSITE-ProRule" id="PRU00205"/>
    </source>
</evidence>
<dbReference type="InterPro" id="IPR006634">
    <property type="entry name" value="TLC-dom"/>
</dbReference>
<feature type="compositionally biased region" description="Low complexity" evidence="7">
    <location>
        <begin position="99"/>
        <end position="115"/>
    </location>
</feature>
<dbReference type="GO" id="GO:0050291">
    <property type="term" value="F:sphingosine N-acyltransferase activity"/>
    <property type="evidence" value="ECO:0007669"/>
    <property type="project" value="InterPro"/>
</dbReference>
<keyword evidence="11" id="KW-1185">Reference proteome</keyword>
<organism evidence="10 11">
    <name type="scientific">Hypsizygus marmoreus</name>
    <name type="common">White beech mushroom</name>
    <name type="synonym">Agaricus marmoreus</name>
    <dbReference type="NCBI Taxonomy" id="39966"/>
    <lineage>
        <taxon>Eukaryota</taxon>
        <taxon>Fungi</taxon>
        <taxon>Dikarya</taxon>
        <taxon>Basidiomycota</taxon>
        <taxon>Agaricomycotina</taxon>
        <taxon>Agaricomycetes</taxon>
        <taxon>Agaricomycetidae</taxon>
        <taxon>Agaricales</taxon>
        <taxon>Tricholomatineae</taxon>
        <taxon>Lyophyllaceae</taxon>
        <taxon>Hypsizygus</taxon>
    </lineage>
</organism>
<dbReference type="GO" id="GO:0016020">
    <property type="term" value="C:membrane"/>
    <property type="evidence" value="ECO:0007669"/>
    <property type="project" value="UniProtKB-SubCell"/>
</dbReference>
<evidence type="ECO:0000256" key="2">
    <source>
        <dbReference type="ARBA" id="ARBA00009808"/>
    </source>
</evidence>
<keyword evidence="3 6" id="KW-0812">Transmembrane</keyword>
<dbReference type="PANTHER" id="PTHR12560:SF0">
    <property type="entry name" value="LD18904P"/>
    <property type="match status" value="1"/>
</dbReference>
<dbReference type="OrthoDB" id="537032at2759"/>
<dbReference type="SMART" id="SM00724">
    <property type="entry name" value="TLC"/>
    <property type="match status" value="1"/>
</dbReference>
<dbReference type="PANTHER" id="PTHR12560">
    <property type="entry name" value="LONGEVITY ASSURANCE FACTOR 1 LAG1"/>
    <property type="match status" value="1"/>
</dbReference>
<dbReference type="Pfam" id="PF03798">
    <property type="entry name" value="TRAM_LAG1_CLN8"/>
    <property type="match status" value="1"/>
</dbReference>
<sequence length="382" mass="43892">MNPQFSMDALFTTEWLHPYMVPFLSLSYPTATPQNPDSFHDHPHYITGLQDLCLIVTCIAIMAILRDALRLGVFEPFARWKLSRDLYHRKKLEWASEKGNGTANGVANGNAKANGHSNGSAKAATNGNGVVNGVAQPTARELRQMHRSVLRFAEQGWSVVYYTLQWSFGLYLHRKLPTRLFDPSDLWEGYPHIPIPGPLKFYYLTQTAFYIHQALILNAEARRKDHVQMMTHHVISIFLMATSYFSNFTRVGCLIMVLMDWCDIFLPLAKMIRYIEISQIACDLTFVWFLVSWFITRHVFFNFAIVSTFTDLPRLVPFAWLPEEGRYLSKSAWIVFCTLLTALQVLQVIWFGMICRVAWRVITTDKGASDDRSDDEGDDKEN</sequence>
<evidence type="ECO:0000256" key="3">
    <source>
        <dbReference type="ARBA" id="ARBA00022692"/>
    </source>
</evidence>
<dbReference type="PIRSF" id="PIRSF005225">
    <property type="entry name" value="LAG1_LAC1"/>
    <property type="match status" value="1"/>
</dbReference>
<dbReference type="InterPro" id="IPR016439">
    <property type="entry name" value="Lag1/Lac1-like"/>
</dbReference>
<dbReference type="GO" id="GO:0046513">
    <property type="term" value="P:ceramide biosynthetic process"/>
    <property type="evidence" value="ECO:0007669"/>
    <property type="project" value="InterPro"/>
</dbReference>
<feature type="transmembrane region" description="Helical" evidence="8">
    <location>
        <begin position="234"/>
        <end position="259"/>
    </location>
</feature>
<feature type="region of interest" description="Disordered" evidence="7">
    <location>
        <begin position="99"/>
        <end position="129"/>
    </location>
</feature>
<comment type="caution">
    <text evidence="10">The sequence shown here is derived from an EMBL/GenBank/DDBJ whole genome shotgun (WGS) entry which is preliminary data.</text>
</comment>
<feature type="transmembrane region" description="Helical" evidence="8">
    <location>
        <begin position="332"/>
        <end position="359"/>
    </location>
</feature>
<gene>
    <name evidence="10" type="primary">lag1</name>
    <name evidence="10" type="ORF">Hypma_010252</name>
</gene>
<dbReference type="InParanoid" id="A0A369JQF3"/>
<evidence type="ECO:0000256" key="5">
    <source>
        <dbReference type="ARBA" id="ARBA00023136"/>
    </source>
</evidence>
<evidence type="ECO:0000259" key="9">
    <source>
        <dbReference type="PROSITE" id="PS50922"/>
    </source>
</evidence>
<dbReference type="STRING" id="39966.A0A369JQF3"/>
<reference evidence="10" key="1">
    <citation type="submission" date="2018-04" db="EMBL/GenBank/DDBJ databases">
        <title>Whole genome sequencing of Hypsizygus marmoreus.</title>
        <authorList>
            <person name="Choi I.-G."/>
            <person name="Min B."/>
            <person name="Kim J.-G."/>
            <person name="Kim S."/>
            <person name="Oh Y.-L."/>
            <person name="Kong W.-S."/>
            <person name="Park H."/>
            <person name="Jeong J."/>
            <person name="Song E.-S."/>
        </authorList>
    </citation>
    <scope>NUCLEOTIDE SEQUENCE [LARGE SCALE GENOMIC DNA]</scope>
    <source>
        <strain evidence="10">51987-8</strain>
    </source>
</reference>
<feature type="transmembrane region" description="Helical" evidence="8">
    <location>
        <begin position="271"/>
        <end position="292"/>
    </location>
</feature>
<dbReference type="Proteomes" id="UP000076154">
    <property type="component" value="Unassembled WGS sequence"/>
</dbReference>
<feature type="domain" description="TLC" evidence="9">
    <location>
        <begin position="147"/>
        <end position="363"/>
    </location>
</feature>
<evidence type="ECO:0000313" key="11">
    <source>
        <dbReference type="Proteomes" id="UP000076154"/>
    </source>
</evidence>
<evidence type="ECO:0000313" key="10">
    <source>
        <dbReference type="EMBL" id="RDB22787.1"/>
    </source>
</evidence>
<name>A0A369JQF3_HYPMA</name>
<comment type="subcellular location">
    <subcellularLocation>
        <location evidence="1">Membrane</location>
        <topology evidence="1">Multi-pass membrane protein</topology>
    </subcellularLocation>
</comment>
<feature type="transmembrane region" description="Helical" evidence="8">
    <location>
        <begin position="299"/>
        <end position="320"/>
    </location>
</feature>
<proteinExistence type="inferred from homology"/>
<feature type="transmembrane region" description="Helical" evidence="8">
    <location>
        <begin position="45"/>
        <end position="65"/>
    </location>
</feature>
<dbReference type="PROSITE" id="PS50922">
    <property type="entry name" value="TLC"/>
    <property type="match status" value="1"/>
</dbReference>
<comment type="similarity">
    <text evidence="2">Belongs to the sphingosine N-acyltransferase family.</text>
</comment>
<dbReference type="FunCoup" id="A0A369JQF3">
    <property type="interactions" value="234"/>
</dbReference>
<protein>
    <submittedName>
        <fullName evidence="10">Sphingosine N-acyltransferase lag1</fullName>
    </submittedName>
</protein>
<dbReference type="AlphaFoldDB" id="A0A369JQF3"/>
<dbReference type="EMBL" id="LUEZ02000049">
    <property type="protein sequence ID" value="RDB22787.1"/>
    <property type="molecule type" value="Genomic_DNA"/>
</dbReference>
<evidence type="ECO:0000256" key="1">
    <source>
        <dbReference type="ARBA" id="ARBA00004141"/>
    </source>
</evidence>
<feature type="compositionally biased region" description="Polar residues" evidence="7">
    <location>
        <begin position="116"/>
        <end position="129"/>
    </location>
</feature>
<keyword evidence="4 8" id="KW-1133">Transmembrane helix</keyword>
<evidence type="ECO:0000256" key="7">
    <source>
        <dbReference type="SAM" id="MobiDB-lite"/>
    </source>
</evidence>
<evidence type="ECO:0000256" key="4">
    <source>
        <dbReference type="ARBA" id="ARBA00022989"/>
    </source>
</evidence>